<comment type="caution">
    <text evidence="1">The sequence shown here is derived from an EMBL/GenBank/DDBJ whole genome shotgun (WGS) entry which is preliminary data.</text>
</comment>
<accession>A0A242MBQ7</accession>
<dbReference type="AlphaFoldDB" id="A0A242MBQ7"/>
<reference evidence="1 2" key="1">
    <citation type="submission" date="2017-03" db="EMBL/GenBank/DDBJ databases">
        <title>Genome analysis of strain PAMC 26577.</title>
        <authorList>
            <person name="Oh H.-M."/>
            <person name="Yang J.-A."/>
        </authorList>
    </citation>
    <scope>NUCLEOTIDE SEQUENCE [LARGE SCALE GENOMIC DNA]</scope>
    <source>
        <strain evidence="1 2">PAMC 26577</strain>
    </source>
</reference>
<sequence length="40" mass="4511">MPYSVVIAVSTSIIRLYQDETHAEACVSMMLQVYLGTRAY</sequence>
<evidence type="ECO:0000313" key="2">
    <source>
        <dbReference type="Proteomes" id="UP000195221"/>
    </source>
</evidence>
<gene>
    <name evidence="1" type="ORF">PAMC26577_32860</name>
</gene>
<dbReference type="Proteomes" id="UP000195221">
    <property type="component" value="Unassembled WGS sequence"/>
</dbReference>
<dbReference type="EMBL" id="NBTZ01000131">
    <property type="protein sequence ID" value="OTP68569.1"/>
    <property type="molecule type" value="Genomic_DNA"/>
</dbReference>
<organism evidence="1 2">
    <name type="scientific">Caballeronia sordidicola</name>
    <name type="common">Burkholderia sordidicola</name>
    <dbReference type="NCBI Taxonomy" id="196367"/>
    <lineage>
        <taxon>Bacteria</taxon>
        <taxon>Pseudomonadati</taxon>
        <taxon>Pseudomonadota</taxon>
        <taxon>Betaproteobacteria</taxon>
        <taxon>Burkholderiales</taxon>
        <taxon>Burkholderiaceae</taxon>
        <taxon>Caballeronia</taxon>
    </lineage>
</organism>
<protein>
    <submittedName>
        <fullName evidence="1">Uncharacterized protein</fullName>
    </submittedName>
</protein>
<proteinExistence type="predicted"/>
<evidence type="ECO:0000313" key="1">
    <source>
        <dbReference type="EMBL" id="OTP68569.1"/>
    </source>
</evidence>
<name>A0A242MBQ7_CABSO</name>